<organism evidence="3 4">
    <name type="scientific">Fusarium oxysporum f. sp. cubense</name>
    <dbReference type="NCBI Taxonomy" id="61366"/>
    <lineage>
        <taxon>Eukaryota</taxon>
        <taxon>Fungi</taxon>
        <taxon>Dikarya</taxon>
        <taxon>Ascomycota</taxon>
        <taxon>Pezizomycotina</taxon>
        <taxon>Sordariomycetes</taxon>
        <taxon>Hypocreomycetidae</taxon>
        <taxon>Hypocreales</taxon>
        <taxon>Nectriaceae</taxon>
        <taxon>Fusarium</taxon>
        <taxon>Fusarium oxysporum species complex</taxon>
    </lineage>
</organism>
<dbReference type="EMBL" id="SRMI01000012">
    <property type="protein sequence ID" value="TVY59958.1"/>
    <property type="molecule type" value="Genomic_DNA"/>
</dbReference>
<name>A0A559KKQ6_FUSOC</name>
<feature type="region of interest" description="Disordered" evidence="2">
    <location>
        <begin position="1"/>
        <end position="36"/>
    </location>
</feature>
<comment type="caution">
    <text evidence="3">The sequence shown here is derived from an EMBL/GenBank/DDBJ whole genome shotgun (WGS) entry which is preliminary data.</text>
</comment>
<dbReference type="Proteomes" id="UP000320707">
    <property type="component" value="Unassembled WGS sequence"/>
</dbReference>
<sequence>MSQANRYDPERRRSAGSRRAKTEETPSPAPHPTFPDEILVAPARDAVRGIGEEIFGLSISPPLPWFAGMLSQYNKWVEQLPEVHRLEKYREETRSELEGLHAGQFRREKVQVALEPEYIGYHVREYRDAYLTSGTKLCEVEHKRKVLQERLSHLEEQIGSFEQELEEYDGSGCRKGGTRCMVELLSLGPHAIAGWGTAWFNALYSAAHGTATANDDDSANGQLEVEGGHMKIDME</sequence>
<evidence type="ECO:0000256" key="1">
    <source>
        <dbReference type="SAM" id="Coils"/>
    </source>
</evidence>
<accession>A0A559KKQ6</accession>
<evidence type="ECO:0000313" key="4">
    <source>
        <dbReference type="Proteomes" id="UP000320707"/>
    </source>
</evidence>
<reference evidence="3 4" key="1">
    <citation type="journal article" date="2019" name="Microbiol. Resour. Announc.">
        <title>High-quality draft genome sequence of Fusarium oxysporum f. sp. cubense strain 160527, a causal agent of Panama disease.</title>
        <authorList>
            <person name="Asai S."/>
            <person name="Ayukawa Y."/>
            <person name="Gan P."/>
            <person name="Masuda S."/>
            <person name="Komatsu K."/>
            <person name="Shirasu K."/>
            <person name="Arie T."/>
        </authorList>
    </citation>
    <scope>NUCLEOTIDE SEQUENCE [LARGE SCALE GENOMIC DNA]</scope>
    <source>
        <strain evidence="3 4">160527</strain>
    </source>
</reference>
<feature type="coiled-coil region" evidence="1">
    <location>
        <begin position="144"/>
        <end position="171"/>
    </location>
</feature>
<evidence type="ECO:0000313" key="3">
    <source>
        <dbReference type="EMBL" id="TVY59958.1"/>
    </source>
</evidence>
<keyword evidence="1" id="KW-0175">Coiled coil</keyword>
<evidence type="ECO:0000256" key="2">
    <source>
        <dbReference type="SAM" id="MobiDB-lite"/>
    </source>
</evidence>
<protein>
    <submittedName>
        <fullName evidence="3">Uncharacterized protein</fullName>
    </submittedName>
</protein>
<proteinExistence type="predicted"/>
<dbReference type="AlphaFoldDB" id="A0A559KKQ6"/>
<gene>
    <name evidence="3" type="ORF">Focb16_v003997</name>
</gene>